<dbReference type="PANTHER" id="PTHR46775:SF2">
    <property type="entry name" value="GBF-INTERACTING PROTEIN 1-LIKE"/>
    <property type="match status" value="1"/>
</dbReference>
<feature type="region of interest" description="Disordered" evidence="1">
    <location>
        <begin position="352"/>
        <end position="381"/>
    </location>
</feature>
<dbReference type="AlphaFoldDB" id="A0A7J6H7Q6"/>
<evidence type="ECO:0000259" key="2">
    <source>
        <dbReference type="Pfam" id="PF06972"/>
    </source>
</evidence>
<feature type="compositionally biased region" description="Low complexity" evidence="1">
    <location>
        <begin position="202"/>
        <end position="216"/>
    </location>
</feature>
<feature type="compositionally biased region" description="Basic and acidic residues" evidence="1">
    <location>
        <begin position="65"/>
        <end position="86"/>
    </location>
</feature>
<feature type="region of interest" description="Disordered" evidence="1">
    <location>
        <begin position="252"/>
        <end position="281"/>
    </location>
</feature>
<evidence type="ECO:0000313" key="6">
    <source>
        <dbReference type="Proteomes" id="UP000583929"/>
    </source>
</evidence>
<feature type="compositionally biased region" description="Polar residues" evidence="1">
    <location>
        <begin position="98"/>
        <end position="108"/>
    </location>
</feature>
<accession>A0A7J6H7Q6</accession>
<feature type="region of interest" description="Disordered" evidence="1">
    <location>
        <begin position="684"/>
        <end position="716"/>
    </location>
</feature>
<name>A0A7J6H7Q6_CANSA</name>
<feature type="compositionally biased region" description="Basic and acidic residues" evidence="1">
    <location>
        <begin position="117"/>
        <end position="128"/>
    </location>
</feature>
<feature type="compositionally biased region" description="Low complexity" evidence="1">
    <location>
        <begin position="696"/>
        <end position="709"/>
    </location>
</feature>
<dbReference type="EMBL" id="JAATIP010000185">
    <property type="protein sequence ID" value="KAF4362335.1"/>
    <property type="molecule type" value="Genomic_DNA"/>
</dbReference>
<dbReference type="PANTHER" id="PTHR46775">
    <property type="entry name" value="FLOCCULATION PROTEIN (DUF1296)"/>
    <property type="match status" value="1"/>
</dbReference>
<evidence type="ECO:0000313" key="3">
    <source>
        <dbReference type="EMBL" id="KAF4362335.1"/>
    </source>
</evidence>
<dbReference type="InterPro" id="IPR009719">
    <property type="entry name" value="GIP1_N"/>
</dbReference>
<dbReference type="Pfam" id="PF06972">
    <property type="entry name" value="GIP1_N"/>
    <property type="match status" value="1"/>
</dbReference>
<dbReference type="InterPro" id="IPR009060">
    <property type="entry name" value="UBA-like_sf"/>
</dbReference>
<dbReference type="SUPFAM" id="SSF46934">
    <property type="entry name" value="UBA-like"/>
    <property type="match status" value="1"/>
</dbReference>
<sequence>MSSSSGVGGSRVSIPTNVKKTINDIREITGKQHSDDEIYAVLRECSMDPNETAQRLLYLDTFHEVKSRRERKKDVNFNTRGSEERSPTGVQRRVKGSVQGNYGSNFSSDVGGGRNGGRRENGNTHFTDRGPMSPTGPYSQRMKNNASSRVTKAVTGLPNGTTNMPNGVSSADANKLEPAAPPPAFASSPPTVASLVDEQGKPTTSDSPSAPDSGDSCVVSIVEKQLAAEPKEEINVSNTVLGNNNLELSDSVSEEVVQGAADSKLNEKSCEPSENETVCVTEPSEPPLSVIQEVITTEASSTVVEGSSQSESNVTEFQHVTFPSNFEVPEALKNGLTFGSFDTKVESVSEGVENMGLTKSSQDTDETYKERSSSVPSDYLENSESLPQVLEKLQPLSEGTDLKGKQLKQETVTQLPLNGAQFPVVINAPNYGVGLMPPMLGGHHLVRLEGHEVQAHENRSPNFANGNSVTSSTATSVAPVPSSMAMTPQPLPVFRHAYPSNFYPYHCIPPPYYVPNMHHQYLSQNGFPSSNGNIFLPPPPPLTAAGLKYAVSQYKSPNNGGNPTHLGMQPTSSYLTAPVGYAQPIVSASLMGNEDPAASHLKENQIYTTGQPSEASGYWIHPTGQEMPGLQMNSMYNISPQHIAYAAPQQSAHAAYAGIFPPPGHAMTAPSTLLQHSQAVTGATIENAGPPNGTYQQPPQQQQPQHPQQMNWNASF</sequence>
<dbReference type="Proteomes" id="UP000525078">
    <property type="component" value="Unassembled WGS sequence"/>
</dbReference>
<protein>
    <recommendedName>
        <fullName evidence="2">GBF-interacting protein 1 N-terminal domain-containing protein</fullName>
    </recommendedName>
</protein>
<feature type="region of interest" description="Disordered" evidence="1">
    <location>
        <begin position="65"/>
        <end position="216"/>
    </location>
</feature>
<feature type="compositionally biased region" description="Low complexity" evidence="1">
    <location>
        <begin position="185"/>
        <end position="194"/>
    </location>
</feature>
<feature type="domain" description="GBF-interacting protein 1 N-terminal" evidence="2">
    <location>
        <begin position="14"/>
        <end position="73"/>
    </location>
</feature>
<dbReference type="GO" id="GO:0005634">
    <property type="term" value="C:nucleus"/>
    <property type="evidence" value="ECO:0007669"/>
    <property type="project" value="TreeGrafter"/>
</dbReference>
<dbReference type="GO" id="GO:0051082">
    <property type="term" value="F:unfolded protein binding"/>
    <property type="evidence" value="ECO:0007669"/>
    <property type="project" value="TreeGrafter"/>
</dbReference>
<feature type="compositionally biased region" description="Polar residues" evidence="1">
    <location>
        <begin position="158"/>
        <end position="172"/>
    </location>
</feature>
<dbReference type="Proteomes" id="UP000583929">
    <property type="component" value="Unassembled WGS sequence"/>
</dbReference>
<proteinExistence type="predicted"/>
<organism evidence="4 6">
    <name type="scientific">Cannabis sativa</name>
    <name type="common">Hemp</name>
    <name type="synonym">Marijuana</name>
    <dbReference type="NCBI Taxonomy" id="3483"/>
    <lineage>
        <taxon>Eukaryota</taxon>
        <taxon>Viridiplantae</taxon>
        <taxon>Streptophyta</taxon>
        <taxon>Embryophyta</taxon>
        <taxon>Tracheophyta</taxon>
        <taxon>Spermatophyta</taxon>
        <taxon>Magnoliopsida</taxon>
        <taxon>eudicotyledons</taxon>
        <taxon>Gunneridae</taxon>
        <taxon>Pentapetalae</taxon>
        <taxon>rosids</taxon>
        <taxon>fabids</taxon>
        <taxon>Rosales</taxon>
        <taxon>Cannabaceae</taxon>
        <taxon>Cannabis</taxon>
    </lineage>
</organism>
<comment type="caution">
    <text evidence="4">The sequence shown here is derived from an EMBL/GenBank/DDBJ whole genome shotgun (WGS) entry which is preliminary data.</text>
</comment>
<gene>
    <name evidence="3" type="ORF">F8388_008219</name>
    <name evidence="4" type="ORF">G4B88_016623</name>
</gene>
<evidence type="ECO:0000313" key="5">
    <source>
        <dbReference type="Proteomes" id="UP000525078"/>
    </source>
</evidence>
<dbReference type="EMBL" id="JAATIQ010000060">
    <property type="protein sequence ID" value="KAF4391313.1"/>
    <property type="molecule type" value="Genomic_DNA"/>
</dbReference>
<evidence type="ECO:0000256" key="1">
    <source>
        <dbReference type="SAM" id="MobiDB-lite"/>
    </source>
</evidence>
<keyword evidence="6" id="KW-1185">Reference proteome</keyword>
<reference evidence="5 6" key="1">
    <citation type="journal article" date="2020" name="bioRxiv">
        <title>Sequence and annotation of 42 cannabis genomes reveals extensive copy number variation in cannabinoid synthesis and pathogen resistance genes.</title>
        <authorList>
            <person name="Mckernan K.J."/>
            <person name="Helbert Y."/>
            <person name="Kane L.T."/>
            <person name="Ebling H."/>
            <person name="Zhang L."/>
            <person name="Liu B."/>
            <person name="Eaton Z."/>
            <person name="Mclaughlin S."/>
            <person name="Kingan S."/>
            <person name="Baybayan P."/>
            <person name="Concepcion G."/>
            <person name="Jordan M."/>
            <person name="Riva A."/>
            <person name="Barbazuk W."/>
            <person name="Harkins T."/>
        </authorList>
    </citation>
    <scope>NUCLEOTIDE SEQUENCE [LARGE SCALE GENOMIC DNA]</scope>
    <source>
        <strain evidence="5 6">cv. Jamaican Lion 4</strain>
        <strain evidence="4">Father</strain>
        <strain evidence="3">Mother</strain>
        <tissue evidence="4">Leaf</tissue>
    </source>
</reference>
<dbReference type="InterPro" id="IPR044277">
    <property type="entry name" value="GIP1"/>
</dbReference>
<evidence type="ECO:0000313" key="4">
    <source>
        <dbReference type="EMBL" id="KAF4391313.1"/>
    </source>
</evidence>
<feature type="compositionally biased region" description="Polar residues" evidence="1">
    <location>
        <begin position="136"/>
        <end position="150"/>
    </location>
</feature>